<evidence type="ECO:0000313" key="3">
    <source>
        <dbReference type="Proteomes" id="UP000565078"/>
    </source>
</evidence>
<feature type="transmembrane region" description="Helical" evidence="1">
    <location>
        <begin position="393"/>
        <end position="411"/>
    </location>
</feature>
<accession>A0A7J4IY79</accession>
<gene>
    <name evidence="2" type="ORF">HA254_00910</name>
</gene>
<comment type="caution">
    <text evidence="2">The sequence shown here is derived from an EMBL/GenBank/DDBJ whole genome shotgun (WGS) entry which is preliminary data.</text>
</comment>
<reference evidence="3" key="1">
    <citation type="journal article" date="2020" name="bioRxiv">
        <title>A rank-normalized archaeal taxonomy based on genome phylogeny resolves widespread incomplete and uneven classifications.</title>
        <authorList>
            <person name="Rinke C."/>
            <person name="Chuvochina M."/>
            <person name="Mussig A.J."/>
            <person name="Chaumeil P.-A."/>
            <person name="Waite D.W."/>
            <person name="Whitman W.B."/>
            <person name="Parks D.H."/>
            <person name="Hugenholtz P."/>
        </authorList>
    </citation>
    <scope>NUCLEOTIDE SEQUENCE [LARGE SCALE GENOMIC DNA]</scope>
</reference>
<sequence>MKRLYLPAFALLLATCAFAVSSNDAVNTVITSNHFVYEGETYTPPNVAIEYEDKSYWVIPVTAGQNVVTYFPVEAQTGQLSSSRATNRGLFGLADGLRELQRLKGSISSNSGVEWIFTQTYQSFFNEMALELSDGVYKLNTVESTLKSSGVEVDVSALRVQLNSLSSDAAATASKISAATQAENAFVTEPSSLAFSALSGSFGEVFDSISQMQSQSLIYKSDLDKLKQQISVANTDAQTKQQLFALLEMPSQLSSLRSYSIYSTQIKGSIDSAFSASSVRLDSLLAEFDNRILKNESYGLIFGENEKIRKETGFLSLAEAKSAILAKESRQAWENQLKVRELEQDYSRASKFYDERNFVQAKKSAQSAIENAVSVYKAGRKKEAAPAGISQDLLFKVAGILVVLLALLYLFNNRGKLKGALTSQPEGVDIYG</sequence>
<name>A0A7J4IY79_9ARCH</name>
<dbReference type="AlphaFoldDB" id="A0A7J4IY79"/>
<keyword evidence="1" id="KW-0812">Transmembrane</keyword>
<dbReference type="EMBL" id="DUGC01000019">
    <property type="protein sequence ID" value="HIH09209.1"/>
    <property type="molecule type" value="Genomic_DNA"/>
</dbReference>
<organism evidence="2 3">
    <name type="scientific">Candidatus Iainarchaeum sp</name>
    <dbReference type="NCBI Taxonomy" id="3101447"/>
    <lineage>
        <taxon>Archaea</taxon>
        <taxon>Candidatus Iainarchaeota</taxon>
        <taxon>Candidatus Iainarchaeia</taxon>
        <taxon>Candidatus Iainarchaeales</taxon>
        <taxon>Candidatus Iainarchaeaceae</taxon>
        <taxon>Candidatus Iainarchaeum</taxon>
    </lineage>
</organism>
<evidence type="ECO:0000313" key="2">
    <source>
        <dbReference type="EMBL" id="HIH09209.1"/>
    </source>
</evidence>
<evidence type="ECO:0000256" key="1">
    <source>
        <dbReference type="SAM" id="Phobius"/>
    </source>
</evidence>
<proteinExistence type="predicted"/>
<dbReference type="Proteomes" id="UP000565078">
    <property type="component" value="Unassembled WGS sequence"/>
</dbReference>
<protein>
    <submittedName>
        <fullName evidence="2">Uncharacterized protein</fullName>
    </submittedName>
</protein>
<keyword evidence="1" id="KW-0472">Membrane</keyword>
<keyword evidence="1" id="KW-1133">Transmembrane helix</keyword>